<reference evidence="3" key="1">
    <citation type="submission" date="2016-03" db="EMBL/GenBank/DDBJ databases">
        <title>Mechanisms controlling the formation of the plant cell surface in tip-growing cells are functionally conserved among land plants.</title>
        <authorList>
            <person name="Honkanen S."/>
            <person name="Jones V.A."/>
            <person name="Morieri G."/>
            <person name="Champion C."/>
            <person name="Hetherington A.J."/>
            <person name="Kelly S."/>
            <person name="Saint-Marcoux D."/>
            <person name="Proust H."/>
            <person name="Prescott H."/>
            <person name="Dolan L."/>
        </authorList>
    </citation>
    <scope>NUCLEOTIDE SEQUENCE [LARGE SCALE GENOMIC DNA]</scope>
    <source>
        <tissue evidence="3">Whole gametophyte</tissue>
    </source>
</reference>
<gene>
    <name evidence="3" type="ORF">AXG93_2318s1290</name>
</gene>
<accession>A0A176VQ01</accession>
<keyword evidence="4" id="KW-1185">Reference proteome</keyword>
<keyword evidence="2" id="KW-0732">Signal</keyword>
<proteinExistence type="predicted"/>
<evidence type="ECO:0000256" key="1">
    <source>
        <dbReference type="SAM" id="MobiDB-lite"/>
    </source>
</evidence>
<evidence type="ECO:0000256" key="2">
    <source>
        <dbReference type="SAM" id="SignalP"/>
    </source>
</evidence>
<feature type="signal peptide" evidence="2">
    <location>
        <begin position="1"/>
        <end position="31"/>
    </location>
</feature>
<sequence>MARLPVQQLSTQLTIMMLLSYSSIFLPLSDAARADTFTKGVNPALTGNVAPTPRLRGMVAGARPESFDDNIPVVHRRDLSSSSAVSSDSQSAVTRTVLKLNGDREAEETRRGLERDIVRISHAASNAGLDGSLGESPLGAQSAAEFSSAAAAADESLPRQLRNSALLRFADVPALGLWQITDDDEDNLRTEAVVWAAVSGVGSDPAAANSRAEMAFSLLQQDNYIKRKALQADISPPGMWQDSGDQIEVKAGKRSMLADISPPGVWTDAELIDSRFQKRSLLADISPPGLWADDGDDTQDKYHKRRLLADISPPGMWQGSDDQISSVDARFWKGDASEFFVSQRASETETEGRKGRELSLTCPRDAAVYLRSRHLLILMSVDAVDRSDPCEHIQGTYGKAHTDRFPGLTYRPRGPRPGGERVGRNPKSSTAIRPSCRAPHVQPQARSSQISLGDVSNRTNCTAAAPAYDRSCPATLSQLTLSGLVLDVEVWPGLEGSGRRVGSVAFSQLGGDLLNLAIVPSQSSVQALGYGSSFLTSSEPLSGHHEDLATLHRHRDVADKDRNTTMAIHAFRLSLEQSNISYVDMWTCSRALSSKL</sequence>
<organism evidence="3 4">
    <name type="scientific">Marchantia polymorpha subsp. ruderalis</name>
    <dbReference type="NCBI Taxonomy" id="1480154"/>
    <lineage>
        <taxon>Eukaryota</taxon>
        <taxon>Viridiplantae</taxon>
        <taxon>Streptophyta</taxon>
        <taxon>Embryophyta</taxon>
        <taxon>Marchantiophyta</taxon>
        <taxon>Marchantiopsida</taxon>
        <taxon>Marchantiidae</taxon>
        <taxon>Marchantiales</taxon>
        <taxon>Marchantiaceae</taxon>
        <taxon>Marchantia</taxon>
    </lineage>
</organism>
<dbReference type="AlphaFoldDB" id="A0A176VQ01"/>
<evidence type="ECO:0000313" key="4">
    <source>
        <dbReference type="Proteomes" id="UP000077202"/>
    </source>
</evidence>
<feature type="region of interest" description="Disordered" evidence="1">
    <location>
        <begin position="395"/>
        <end position="453"/>
    </location>
</feature>
<name>A0A176VQ01_MARPO</name>
<evidence type="ECO:0000313" key="3">
    <source>
        <dbReference type="EMBL" id="OAE22382.1"/>
    </source>
</evidence>
<dbReference type="Proteomes" id="UP000077202">
    <property type="component" value="Unassembled WGS sequence"/>
</dbReference>
<feature type="compositionally biased region" description="Polar residues" evidence="1">
    <location>
        <begin position="444"/>
        <end position="453"/>
    </location>
</feature>
<feature type="chain" id="PRO_5008051948" evidence="2">
    <location>
        <begin position="32"/>
        <end position="596"/>
    </location>
</feature>
<dbReference type="EMBL" id="LVLJ01003211">
    <property type="protein sequence ID" value="OAE22382.1"/>
    <property type="molecule type" value="Genomic_DNA"/>
</dbReference>
<protein>
    <submittedName>
        <fullName evidence="3">Uncharacterized protein</fullName>
    </submittedName>
</protein>
<comment type="caution">
    <text evidence="3">The sequence shown here is derived from an EMBL/GenBank/DDBJ whole genome shotgun (WGS) entry which is preliminary data.</text>
</comment>